<dbReference type="AlphaFoldDB" id="S4P1I9"/>
<dbReference type="EMBL" id="GAIX01012470">
    <property type="protein sequence ID" value="JAA80090.1"/>
    <property type="molecule type" value="Transcribed_RNA"/>
</dbReference>
<reference evidence="1" key="2">
    <citation type="submission" date="2013-05" db="EMBL/GenBank/DDBJ databases">
        <authorList>
            <person name="Carter J.-M."/>
            <person name="Baker S.C."/>
            <person name="Pink R."/>
            <person name="Carter D.R.F."/>
            <person name="Collins A."/>
            <person name="Tomlin J."/>
            <person name="Gibbs M."/>
            <person name="Breuker C.J."/>
        </authorList>
    </citation>
    <scope>NUCLEOTIDE SEQUENCE</scope>
    <source>
        <tissue evidence="1">Ovary</tissue>
    </source>
</reference>
<organism evidence="1">
    <name type="scientific">Pararge aegeria</name>
    <name type="common">speckled wood butterfly</name>
    <dbReference type="NCBI Taxonomy" id="116150"/>
    <lineage>
        <taxon>Eukaryota</taxon>
        <taxon>Metazoa</taxon>
        <taxon>Ecdysozoa</taxon>
        <taxon>Arthropoda</taxon>
        <taxon>Hexapoda</taxon>
        <taxon>Insecta</taxon>
        <taxon>Pterygota</taxon>
        <taxon>Neoptera</taxon>
        <taxon>Endopterygota</taxon>
        <taxon>Lepidoptera</taxon>
        <taxon>Glossata</taxon>
        <taxon>Ditrysia</taxon>
        <taxon>Papilionoidea</taxon>
        <taxon>Nymphalidae</taxon>
        <taxon>Satyrinae</taxon>
        <taxon>Satyrini</taxon>
        <taxon>Parargina</taxon>
        <taxon>Pararge</taxon>
    </lineage>
</organism>
<protein>
    <submittedName>
        <fullName evidence="1">Uncharacterized protein</fullName>
    </submittedName>
</protein>
<evidence type="ECO:0000313" key="1">
    <source>
        <dbReference type="EMBL" id="JAA80090.1"/>
    </source>
</evidence>
<accession>S4P1I9</accession>
<reference evidence="1" key="1">
    <citation type="journal article" date="2013" name="BMC Genomics">
        <title>Unscrambling butterfly oogenesis.</title>
        <authorList>
            <person name="Carter J.M."/>
            <person name="Baker S.C."/>
            <person name="Pink R."/>
            <person name="Carter D.R."/>
            <person name="Collins A."/>
            <person name="Tomlin J."/>
            <person name="Gibbs M."/>
            <person name="Breuker C.J."/>
        </authorList>
    </citation>
    <scope>NUCLEOTIDE SEQUENCE</scope>
    <source>
        <tissue evidence="1">Ovary</tissue>
    </source>
</reference>
<sequence length="69" mass="7846">MTTHRCPNTHTHTFYFDIQHVTMRWSTLSAGGANGRFTRCVAEILRCIVATRLANQPLGPVRKYADKLN</sequence>
<proteinExistence type="predicted"/>
<name>S4P1I9_9NEOP</name>